<dbReference type="EMBL" id="JAOQJU010000048">
    <property type="protein sequence ID" value="MCU6688352.1"/>
    <property type="molecule type" value="Genomic_DNA"/>
</dbReference>
<dbReference type="Proteomes" id="UP001652431">
    <property type="component" value="Unassembled WGS sequence"/>
</dbReference>
<name>A0ABT2RSH6_9FIRM</name>
<proteinExistence type="predicted"/>
<organism evidence="1 2">
    <name type="scientific">Dorea acetigenes</name>
    <dbReference type="NCBI Taxonomy" id="2981787"/>
    <lineage>
        <taxon>Bacteria</taxon>
        <taxon>Bacillati</taxon>
        <taxon>Bacillota</taxon>
        <taxon>Clostridia</taxon>
        <taxon>Lachnospirales</taxon>
        <taxon>Lachnospiraceae</taxon>
        <taxon>Dorea</taxon>
    </lineage>
</organism>
<evidence type="ECO:0000313" key="1">
    <source>
        <dbReference type="EMBL" id="MCU6688352.1"/>
    </source>
</evidence>
<comment type="caution">
    <text evidence="1">The sequence shown here is derived from an EMBL/GenBank/DDBJ whole genome shotgun (WGS) entry which is preliminary data.</text>
</comment>
<reference evidence="1 2" key="1">
    <citation type="journal article" date="2021" name="ISME Commun">
        <title>Automated analysis of genomic sequences facilitates high-throughput and comprehensive description of bacteria.</title>
        <authorList>
            <person name="Hitch T.C.A."/>
        </authorList>
    </citation>
    <scope>NUCLEOTIDE SEQUENCE [LARGE SCALE GENOMIC DNA]</scope>
    <source>
        <strain evidence="1 2">Sanger_03</strain>
    </source>
</reference>
<dbReference type="RefSeq" id="WP_262576016.1">
    <property type="nucleotide sequence ID" value="NZ_JAOQJU010000048.1"/>
</dbReference>
<keyword evidence="2" id="KW-1185">Reference proteome</keyword>
<protein>
    <submittedName>
        <fullName evidence="1">Uncharacterized protein</fullName>
    </submittedName>
</protein>
<sequence length="77" mass="9204">MSKYILGNQKHLIDIVQLHQKAYEIYLPLVEDVCSRGVSEDELAHLFDYLLDFACDEKILGLYKRMCRRYLYISWLC</sequence>
<accession>A0ABT2RSH6</accession>
<gene>
    <name evidence="1" type="ORF">OCV99_17815</name>
</gene>
<evidence type="ECO:0000313" key="2">
    <source>
        <dbReference type="Proteomes" id="UP001652431"/>
    </source>
</evidence>